<evidence type="ECO:0000256" key="1">
    <source>
        <dbReference type="ARBA" id="ARBA00023242"/>
    </source>
</evidence>
<feature type="domain" description="YDG" evidence="3">
    <location>
        <begin position="215"/>
        <end position="361"/>
    </location>
</feature>
<comment type="caution">
    <text evidence="4">The sequence shown here is derived from an EMBL/GenBank/DDBJ whole genome shotgun (WGS) entry which is preliminary data.</text>
</comment>
<comment type="subcellular location">
    <subcellularLocation>
        <location evidence="2">Nucleus</location>
    </subcellularLocation>
</comment>
<evidence type="ECO:0000256" key="2">
    <source>
        <dbReference type="PROSITE-ProRule" id="PRU00358"/>
    </source>
</evidence>
<evidence type="ECO:0000259" key="3">
    <source>
        <dbReference type="PROSITE" id="PS51015"/>
    </source>
</evidence>
<dbReference type="EMBL" id="JAATWM020000005">
    <property type="protein sequence ID" value="KAF9880203.1"/>
    <property type="molecule type" value="Genomic_DNA"/>
</dbReference>
<organism evidence="4 5">
    <name type="scientific">Colletotrichum karsti</name>
    <dbReference type="NCBI Taxonomy" id="1095194"/>
    <lineage>
        <taxon>Eukaryota</taxon>
        <taxon>Fungi</taxon>
        <taxon>Dikarya</taxon>
        <taxon>Ascomycota</taxon>
        <taxon>Pezizomycotina</taxon>
        <taxon>Sordariomycetes</taxon>
        <taxon>Hypocreomycetidae</taxon>
        <taxon>Glomerellales</taxon>
        <taxon>Glomerellaceae</taxon>
        <taxon>Colletotrichum</taxon>
        <taxon>Colletotrichum boninense species complex</taxon>
    </lineage>
</organism>
<dbReference type="Pfam" id="PF02182">
    <property type="entry name" value="SAD_SRA"/>
    <property type="match status" value="1"/>
</dbReference>
<name>A0A9P6IC83_9PEZI</name>
<dbReference type="AlphaFoldDB" id="A0A9P6IC83"/>
<dbReference type="InterPro" id="IPR036987">
    <property type="entry name" value="SRA-YDG_sf"/>
</dbReference>
<evidence type="ECO:0000313" key="4">
    <source>
        <dbReference type="EMBL" id="KAF9880203.1"/>
    </source>
</evidence>
<accession>A0A9P6IC83</accession>
<dbReference type="SMART" id="SM00466">
    <property type="entry name" value="SRA"/>
    <property type="match status" value="1"/>
</dbReference>
<dbReference type="GO" id="GO:0016567">
    <property type="term" value="P:protein ubiquitination"/>
    <property type="evidence" value="ECO:0007669"/>
    <property type="project" value="TreeGrafter"/>
</dbReference>
<dbReference type="InterPro" id="IPR015947">
    <property type="entry name" value="PUA-like_sf"/>
</dbReference>
<dbReference type="GeneID" id="62157950"/>
<keyword evidence="1 2" id="KW-0539">Nucleus</keyword>
<dbReference type="SUPFAM" id="SSF88697">
    <property type="entry name" value="PUA domain-like"/>
    <property type="match status" value="1"/>
</dbReference>
<dbReference type="GO" id="GO:0061630">
    <property type="term" value="F:ubiquitin protein ligase activity"/>
    <property type="evidence" value="ECO:0007669"/>
    <property type="project" value="TreeGrafter"/>
</dbReference>
<sequence length="390" mass="44138">MASLDPKFILGPGALHHLNTSRLNACPQIPGGVGQGRDPIGSYFTLTNTQTIDRLGALSRSRNMTQETTSVLNMKKKLRPYLDYLQRCQAYYGLLVPQDFYDARETLFRGLRKIFHQEFVTKQRLFTNQEKRRAKNIYNWAQGVAVAPEQGEIPGETTALVTTNSSGRSEDQPPSRHPIWGIDGIMYGLALLSRTPTRYCLDSRYKGLKRSADVYGDNGFEVGAWFPYQKSAVFFGAHGDQMAGIGFKKSMGSAFSVVVSGTYEKVDKDEGNIIFYSAPGSMDKKDFSECNKTTPATDALFESSKSKKPVRVLRKAIKSESRGSIWTPKEGLRYDGLYRVNTCRIEFNDHQCPFFQFELERLENQKPLGELCRIPTTQQLKDYRKIAEFF</sequence>
<dbReference type="OrthoDB" id="2270193at2759"/>
<protein>
    <recommendedName>
        <fullName evidence="3">YDG domain-containing protein</fullName>
    </recommendedName>
</protein>
<reference evidence="4" key="1">
    <citation type="submission" date="2020-03" db="EMBL/GenBank/DDBJ databases">
        <authorList>
            <person name="He L."/>
        </authorList>
    </citation>
    <scope>NUCLEOTIDE SEQUENCE</scope>
    <source>
        <strain evidence="4">CkLH20</strain>
    </source>
</reference>
<proteinExistence type="predicted"/>
<dbReference type="InterPro" id="IPR003105">
    <property type="entry name" value="SRA_YDG"/>
</dbReference>
<dbReference type="GO" id="GO:0044027">
    <property type="term" value="P:negative regulation of gene expression via chromosomal CpG island methylation"/>
    <property type="evidence" value="ECO:0007669"/>
    <property type="project" value="TreeGrafter"/>
</dbReference>
<dbReference type="PANTHER" id="PTHR14140">
    <property type="entry name" value="E3 UBIQUITIN-PROTEIN LIGASE UHRF-RELATED"/>
    <property type="match status" value="1"/>
</dbReference>
<evidence type="ECO:0000313" key="5">
    <source>
        <dbReference type="Proteomes" id="UP000781932"/>
    </source>
</evidence>
<keyword evidence="5" id="KW-1185">Reference proteome</keyword>
<dbReference type="PROSITE" id="PS51015">
    <property type="entry name" value="YDG"/>
    <property type="match status" value="1"/>
</dbReference>
<dbReference type="PANTHER" id="PTHR14140:SF27">
    <property type="entry name" value="OS04G0289800 PROTEIN"/>
    <property type="match status" value="1"/>
</dbReference>
<dbReference type="InterPro" id="IPR045134">
    <property type="entry name" value="UHRF1/2-like"/>
</dbReference>
<gene>
    <name evidence="4" type="ORF">CkaCkLH20_02157</name>
</gene>
<reference evidence="4" key="2">
    <citation type="submission" date="2020-11" db="EMBL/GenBank/DDBJ databases">
        <title>Whole genome sequencing of Colletotrichum sp.</title>
        <authorList>
            <person name="Li H."/>
        </authorList>
    </citation>
    <scope>NUCLEOTIDE SEQUENCE</scope>
    <source>
        <strain evidence="4">CkLH20</strain>
    </source>
</reference>
<dbReference type="Proteomes" id="UP000781932">
    <property type="component" value="Unassembled WGS sequence"/>
</dbReference>
<dbReference type="GO" id="GO:0005634">
    <property type="term" value="C:nucleus"/>
    <property type="evidence" value="ECO:0007669"/>
    <property type="project" value="UniProtKB-SubCell"/>
</dbReference>
<dbReference type="RefSeq" id="XP_038749664.1">
    <property type="nucleotide sequence ID" value="XM_038884876.1"/>
</dbReference>
<dbReference type="Gene3D" id="2.30.280.10">
    <property type="entry name" value="SRA-YDG"/>
    <property type="match status" value="1"/>
</dbReference>